<comment type="caution">
    <text evidence="1">The sequence shown here is derived from an EMBL/GenBank/DDBJ whole genome shotgun (WGS) entry which is preliminary data.</text>
</comment>
<dbReference type="EMBL" id="CAJNOM010000125">
    <property type="protein sequence ID" value="CAF1097061.1"/>
    <property type="molecule type" value="Genomic_DNA"/>
</dbReference>
<organism evidence="1 2">
    <name type="scientific">Adineta steineri</name>
    <dbReference type="NCBI Taxonomy" id="433720"/>
    <lineage>
        <taxon>Eukaryota</taxon>
        <taxon>Metazoa</taxon>
        <taxon>Spiralia</taxon>
        <taxon>Gnathifera</taxon>
        <taxon>Rotifera</taxon>
        <taxon>Eurotatoria</taxon>
        <taxon>Bdelloidea</taxon>
        <taxon>Adinetida</taxon>
        <taxon>Adinetidae</taxon>
        <taxon>Adineta</taxon>
    </lineage>
</organism>
<sequence>MIDAQTLSVCLRAYSAFHEDEGKVLFVNVPQRSKPIGEFTLFITTTGTGKSLTFSKIMEVQQLKQQYDMDVEQYCDGLMKKNAKANNDYRHAVFNEVNCYN</sequence>
<name>A0A814NVN3_9BILA</name>
<accession>A0A814NVN3</accession>
<dbReference type="AlphaFoldDB" id="A0A814NVN3"/>
<dbReference type="OrthoDB" id="10434645at2759"/>
<evidence type="ECO:0000313" key="1">
    <source>
        <dbReference type="EMBL" id="CAF1097061.1"/>
    </source>
</evidence>
<protein>
    <submittedName>
        <fullName evidence="1">Uncharacterized protein</fullName>
    </submittedName>
</protein>
<proteinExistence type="predicted"/>
<reference evidence="1" key="1">
    <citation type="submission" date="2021-02" db="EMBL/GenBank/DDBJ databases">
        <authorList>
            <person name="Nowell W R."/>
        </authorList>
    </citation>
    <scope>NUCLEOTIDE SEQUENCE</scope>
</reference>
<keyword evidence="2" id="KW-1185">Reference proteome</keyword>
<gene>
    <name evidence="1" type="ORF">QVE165_LOCUS20085</name>
</gene>
<evidence type="ECO:0000313" key="2">
    <source>
        <dbReference type="Proteomes" id="UP000663832"/>
    </source>
</evidence>
<dbReference type="Proteomes" id="UP000663832">
    <property type="component" value="Unassembled WGS sequence"/>
</dbReference>